<feature type="region of interest" description="Disordered" evidence="1">
    <location>
        <begin position="148"/>
        <end position="167"/>
    </location>
</feature>
<dbReference type="KEGG" id="pcot:PCOAH_00039570"/>
<evidence type="ECO:0000313" key="3">
    <source>
        <dbReference type="Proteomes" id="UP000092716"/>
    </source>
</evidence>
<sequence>MPVTKRQNKKGKKGGAVFRFCTKASVYTLLVWIVNCSNTSQYGGNSYNVMNNGLGKAVDSRTLRLLAEAYEEAIEEEGETTGEVGTEEEVVEKAPSLSSIEEEVVHEVVEEVAGAIEEDEETSGDVGAKEQVVQKAPSLSSLEEEVVQKAPSPSSVQKTVAQASKNVGKTSGKVPKQLLRKKKFRINDLASILVRPTYIYDQPELLARYEQQRLNIYKRKRPTITEGEDEDLIKNVNLFNTRDRALQGDPSAIAEYPKGYWDPFLAYQRALKELLEKHNEYREMLANNFYNVKFIDNFDNSEALKRPYYEREYGRLDLSPAPPRLTTKKVEEEKKYEQKEEIKTIEKKKTRRRLCCF</sequence>
<reference evidence="3" key="1">
    <citation type="submission" date="2016-06" db="EMBL/GenBank/DDBJ databases">
        <title>First high quality genome sequence of Plasmodium coatneyi using continuous long reads from single molecule, real-time sequencing.</title>
        <authorList>
            <person name="Chien J.-T."/>
            <person name="Pakala S.B."/>
            <person name="Geraldo J.A."/>
            <person name="Lapp S.A."/>
            <person name="Barnwell J.W."/>
            <person name="Kissinger J.C."/>
            <person name="Galinski M.R."/>
            <person name="Humphrey J.C."/>
        </authorList>
    </citation>
    <scope>NUCLEOTIDE SEQUENCE [LARGE SCALE GENOMIC DNA]</scope>
    <source>
        <strain evidence="3">Hackeri</strain>
    </source>
</reference>
<feature type="compositionally biased region" description="Polar residues" evidence="1">
    <location>
        <begin position="151"/>
        <end position="167"/>
    </location>
</feature>
<dbReference type="AlphaFoldDB" id="A0A1B1E5E6"/>
<evidence type="ECO:0000256" key="1">
    <source>
        <dbReference type="SAM" id="MobiDB-lite"/>
    </source>
</evidence>
<dbReference type="OrthoDB" id="8936519at2759"/>
<dbReference type="RefSeq" id="XP_019916694.1">
    <property type="nucleotide sequence ID" value="XM_020060745.1"/>
</dbReference>
<accession>A0A1B1E5E6</accession>
<protein>
    <submittedName>
        <fullName evidence="2">Uncharacterized protein</fullName>
    </submittedName>
</protein>
<feature type="compositionally biased region" description="Acidic residues" evidence="1">
    <location>
        <begin position="75"/>
        <end position="90"/>
    </location>
</feature>
<dbReference type="EMBL" id="CP016250">
    <property type="protein sequence ID" value="ANQ09999.1"/>
    <property type="molecule type" value="Genomic_DNA"/>
</dbReference>
<proteinExistence type="predicted"/>
<gene>
    <name evidence="2" type="ORF">PCOAH_00039570</name>
</gene>
<dbReference type="VEuPathDB" id="PlasmoDB:PCOAH_00039570"/>
<name>A0A1B1E5E6_9APIC</name>
<organism evidence="2 3">
    <name type="scientific">Plasmodium coatneyi</name>
    <dbReference type="NCBI Taxonomy" id="208452"/>
    <lineage>
        <taxon>Eukaryota</taxon>
        <taxon>Sar</taxon>
        <taxon>Alveolata</taxon>
        <taxon>Apicomplexa</taxon>
        <taxon>Aconoidasida</taxon>
        <taxon>Haemosporida</taxon>
        <taxon>Plasmodiidae</taxon>
        <taxon>Plasmodium</taxon>
    </lineage>
</organism>
<dbReference type="Proteomes" id="UP000092716">
    <property type="component" value="Chromosome 12"/>
</dbReference>
<evidence type="ECO:0000313" key="2">
    <source>
        <dbReference type="EMBL" id="ANQ09999.1"/>
    </source>
</evidence>
<feature type="region of interest" description="Disordered" evidence="1">
    <location>
        <begin position="75"/>
        <end position="96"/>
    </location>
</feature>
<keyword evidence="3" id="KW-1185">Reference proteome</keyword>
<dbReference type="GeneID" id="30910688"/>